<accession>A0ACC2MTR3</accession>
<name>A0ACC2MTR3_PERAE</name>
<dbReference type="Proteomes" id="UP001234297">
    <property type="component" value="Chromosome 1"/>
</dbReference>
<dbReference type="EMBL" id="CM056809">
    <property type="protein sequence ID" value="KAJ8649182.1"/>
    <property type="molecule type" value="Genomic_DNA"/>
</dbReference>
<comment type="caution">
    <text evidence="1">The sequence shown here is derived from an EMBL/GenBank/DDBJ whole genome shotgun (WGS) entry which is preliminary data.</text>
</comment>
<evidence type="ECO:0000313" key="2">
    <source>
        <dbReference type="Proteomes" id="UP001234297"/>
    </source>
</evidence>
<evidence type="ECO:0000313" key="1">
    <source>
        <dbReference type="EMBL" id="KAJ8649182.1"/>
    </source>
</evidence>
<gene>
    <name evidence="1" type="ORF">MRB53_002205</name>
</gene>
<proteinExistence type="predicted"/>
<organism evidence="1 2">
    <name type="scientific">Persea americana</name>
    <name type="common">Avocado</name>
    <dbReference type="NCBI Taxonomy" id="3435"/>
    <lineage>
        <taxon>Eukaryota</taxon>
        <taxon>Viridiplantae</taxon>
        <taxon>Streptophyta</taxon>
        <taxon>Embryophyta</taxon>
        <taxon>Tracheophyta</taxon>
        <taxon>Spermatophyta</taxon>
        <taxon>Magnoliopsida</taxon>
        <taxon>Magnoliidae</taxon>
        <taxon>Laurales</taxon>
        <taxon>Lauraceae</taxon>
        <taxon>Persea</taxon>
    </lineage>
</organism>
<protein>
    <submittedName>
        <fullName evidence="1">Uncharacterized protein</fullName>
    </submittedName>
</protein>
<keyword evidence="2" id="KW-1185">Reference proteome</keyword>
<sequence>MFQTVLAASSCSAASCHLLRVYSSPLLPPNQRSIPLSKQPCTAMGCCLISTSQTIPSSHLPPATCSFSFTAQRPTAPLPPEPAATLLLSFFLFPADLRSPFPRSNHCNQPCSSPLLHCSLPPTTAPAAVPIPPEFTTSKLVNSDTNKAGKTTYFDSGIFRHMYFH</sequence>
<reference evidence="1 2" key="1">
    <citation type="journal article" date="2022" name="Hortic Res">
        <title>A haplotype resolved chromosomal level avocado genome allows analysis of novel avocado genes.</title>
        <authorList>
            <person name="Nath O."/>
            <person name="Fletcher S.J."/>
            <person name="Hayward A."/>
            <person name="Shaw L.M."/>
            <person name="Masouleh A.K."/>
            <person name="Furtado A."/>
            <person name="Henry R.J."/>
            <person name="Mitter N."/>
        </authorList>
    </citation>
    <scope>NUCLEOTIDE SEQUENCE [LARGE SCALE GENOMIC DNA]</scope>
    <source>
        <strain evidence="2">cv. Hass</strain>
    </source>
</reference>